<protein>
    <submittedName>
        <fullName evidence="1">Uncharacterized protein</fullName>
    </submittedName>
</protein>
<comment type="caution">
    <text evidence="1">The sequence shown here is derived from an EMBL/GenBank/DDBJ whole genome shotgun (WGS) entry which is preliminary data.</text>
</comment>
<proteinExistence type="predicted"/>
<dbReference type="Proteomes" id="UP001281147">
    <property type="component" value="Unassembled WGS sequence"/>
</dbReference>
<reference evidence="1" key="1">
    <citation type="submission" date="2023-07" db="EMBL/GenBank/DDBJ databases">
        <title>Black Yeasts Isolated from many extreme environments.</title>
        <authorList>
            <person name="Coleine C."/>
            <person name="Stajich J.E."/>
            <person name="Selbmann L."/>
        </authorList>
    </citation>
    <scope>NUCLEOTIDE SEQUENCE</scope>
    <source>
        <strain evidence="1">CCFEE 5714</strain>
    </source>
</reference>
<gene>
    <name evidence="1" type="ORF">LTR37_007205</name>
</gene>
<keyword evidence="2" id="KW-1185">Reference proteome</keyword>
<dbReference type="EMBL" id="JAUTXU010000050">
    <property type="protein sequence ID" value="KAK3715238.1"/>
    <property type="molecule type" value="Genomic_DNA"/>
</dbReference>
<evidence type="ECO:0000313" key="2">
    <source>
        <dbReference type="Proteomes" id="UP001281147"/>
    </source>
</evidence>
<organism evidence="1 2">
    <name type="scientific">Vermiconidia calcicola</name>
    <dbReference type="NCBI Taxonomy" id="1690605"/>
    <lineage>
        <taxon>Eukaryota</taxon>
        <taxon>Fungi</taxon>
        <taxon>Dikarya</taxon>
        <taxon>Ascomycota</taxon>
        <taxon>Pezizomycotina</taxon>
        <taxon>Dothideomycetes</taxon>
        <taxon>Dothideomycetidae</taxon>
        <taxon>Mycosphaerellales</taxon>
        <taxon>Extremaceae</taxon>
        <taxon>Vermiconidia</taxon>
    </lineage>
</organism>
<evidence type="ECO:0000313" key="1">
    <source>
        <dbReference type="EMBL" id="KAK3715238.1"/>
    </source>
</evidence>
<name>A0ACC3NDW3_9PEZI</name>
<accession>A0ACC3NDW3</accession>
<sequence>MAKQNDLKRTLAAVKAVLDGNGHGNGNGNGAHNANNAPNKNKKQKTGKKQKSAAAAGNSTLNKKQKVGKKQKSTAASANSSVHLQSHAQNPQAYAANSNLSNQSHTLFPLSAGSGGGGALQMTSGASSVTAPGKVKFEGTFDELRNILASNAPAHVTAQQPNAPASVNFSFLNWRMLCNGLAGKVSDASDFFNILQDFIKAVEGMPAGTFADERRFRVALIETSDALYSVENEAVARATTNSMSPEFSQEALNHSRACLDLYWAQEQLRIMGPEAAQGFLKAMFKTAQDLHGAHVMSCLQRNCPDDEEEFDVAAAFIEANTKWNSLSSSQQLTWVRRFRKLLTGDSTMLSTDFGDDLAGAGNRGRTCSLQLESDADGVKIKSEEREDNVPTYTFKQSFAHRFSPSPSVGLLPSQTTFSPHMNNKYVGSNPFDHEYGQPQRQAAKDKVVPYQPMYQLWQAPKAPEEGVLIFDTEAPARAIHSACQEAFANIDSRGMDTLGKGVYFARIDPQHKRTALDGFIDVGGRRVKPKAFHPDAPRTFVGYAPGVPPDTIINTVAYIFKREFMLHQAAEDGTLVVTFTDALRTAQFTIKVQYGDENTDIVFNPTACVKCKSCGWTHAVTVECNKLRIVPMPNVRVPLYHVRRPSRK</sequence>